<evidence type="ECO:0000313" key="2">
    <source>
        <dbReference type="Proteomes" id="UP001479436"/>
    </source>
</evidence>
<accession>A0ABR2WHI4</accession>
<protein>
    <submittedName>
        <fullName evidence="1">Uncharacterized protein</fullName>
    </submittedName>
</protein>
<keyword evidence="2" id="KW-1185">Reference proteome</keyword>
<sequence>VYGRALRYAPNIISKRQSTRILSLPSAGNEPVANLQPQGYKLRQCRYRTEKTRRLIKSSPASGSTTE</sequence>
<organism evidence="1 2">
    <name type="scientific">Basidiobolus ranarum</name>
    <dbReference type="NCBI Taxonomy" id="34480"/>
    <lineage>
        <taxon>Eukaryota</taxon>
        <taxon>Fungi</taxon>
        <taxon>Fungi incertae sedis</taxon>
        <taxon>Zoopagomycota</taxon>
        <taxon>Entomophthoromycotina</taxon>
        <taxon>Basidiobolomycetes</taxon>
        <taxon>Basidiobolales</taxon>
        <taxon>Basidiobolaceae</taxon>
        <taxon>Basidiobolus</taxon>
    </lineage>
</organism>
<evidence type="ECO:0000313" key="1">
    <source>
        <dbReference type="EMBL" id="KAK9760962.1"/>
    </source>
</evidence>
<proteinExistence type="predicted"/>
<dbReference type="Proteomes" id="UP001479436">
    <property type="component" value="Unassembled WGS sequence"/>
</dbReference>
<reference evidence="1 2" key="1">
    <citation type="submission" date="2023-04" db="EMBL/GenBank/DDBJ databases">
        <title>Genome of Basidiobolus ranarum AG-B5.</title>
        <authorList>
            <person name="Stajich J.E."/>
            <person name="Carter-House D."/>
            <person name="Gryganskyi A."/>
        </authorList>
    </citation>
    <scope>NUCLEOTIDE SEQUENCE [LARGE SCALE GENOMIC DNA]</scope>
    <source>
        <strain evidence="1 2">AG-B5</strain>
    </source>
</reference>
<feature type="non-terminal residue" evidence="1">
    <location>
        <position position="1"/>
    </location>
</feature>
<dbReference type="EMBL" id="JASJQH010001668">
    <property type="protein sequence ID" value="KAK9760962.1"/>
    <property type="molecule type" value="Genomic_DNA"/>
</dbReference>
<gene>
    <name evidence="1" type="ORF">K7432_014505</name>
</gene>
<comment type="caution">
    <text evidence="1">The sequence shown here is derived from an EMBL/GenBank/DDBJ whole genome shotgun (WGS) entry which is preliminary data.</text>
</comment>
<name>A0ABR2WHI4_9FUNG</name>